<dbReference type="Gene3D" id="3.40.50.2000">
    <property type="entry name" value="Glycogen Phosphorylase B"/>
    <property type="match status" value="2"/>
</dbReference>
<protein>
    <recommendedName>
        <fullName evidence="10">UDP-N-acetylglucosamine--N-acetylmuramyl-(pentapeptide) pyrophosphoryl-undecaprenol N-acetylglucosamine transferase</fullName>
        <ecNumber evidence="10">2.4.1.227</ecNumber>
    </recommendedName>
    <alternativeName>
        <fullName evidence="10">Undecaprenyl-PP-MurNAc-pentapeptide-UDPGlcNAc GlcNAc transferase</fullName>
    </alternativeName>
</protein>
<dbReference type="GO" id="GO:0005886">
    <property type="term" value="C:plasma membrane"/>
    <property type="evidence" value="ECO:0007669"/>
    <property type="project" value="UniProtKB-SubCell"/>
</dbReference>
<accession>A0A290Q858</accession>
<comment type="pathway">
    <text evidence="10">Cell wall biogenesis; peptidoglycan biosynthesis.</text>
</comment>
<evidence type="ECO:0000313" key="15">
    <source>
        <dbReference type="Proteomes" id="UP000217265"/>
    </source>
</evidence>
<dbReference type="Pfam" id="PF04101">
    <property type="entry name" value="Glyco_tran_28_C"/>
    <property type="match status" value="1"/>
</dbReference>
<feature type="binding site" evidence="10">
    <location>
        <position position="185"/>
    </location>
    <ligand>
        <name>UDP-N-acetyl-alpha-D-glucosamine</name>
        <dbReference type="ChEBI" id="CHEBI:57705"/>
    </ligand>
</feature>
<dbReference type="AlphaFoldDB" id="A0A290Q858"/>
<dbReference type="CDD" id="cd03785">
    <property type="entry name" value="GT28_MurG"/>
    <property type="match status" value="1"/>
</dbReference>
<dbReference type="GO" id="GO:0008360">
    <property type="term" value="P:regulation of cell shape"/>
    <property type="evidence" value="ECO:0007669"/>
    <property type="project" value="UniProtKB-KW"/>
</dbReference>
<reference evidence="14 15" key="1">
    <citation type="submission" date="2017-09" db="EMBL/GenBank/DDBJ databases">
        <title>Complete genome sequence of Verrucomicrobial strain HZ-65, isolated from freshwater.</title>
        <authorList>
            <person name="Choi A."/>
        </authorList>
    </citation>
    <scope>NUCLEOTIDE SEQUENCE [LARGE SCALE GENOMIC DNA]</scope>
    <source>
        <strain evidence="14 15">HZ-65</strain>
    </source>
</reference>
<evidence type="ECO:0000256" key="5">
    <source>
        <dbReference type="ARBA" id="ARBA00022960"/>
    </source>
</evidence>
<feature type="binding site" evidence="10">
    <location>
        <begin position="32"/>
        <end position="34"/>
    </location>
    <ligand>
        <name>UDP-N-acetyl-alpha-D-glucosamine</name>
        <dbReference type="ChEBI" id="CHEBI:57705"/>
    </ligand>
</feature>
<keyword evidence="7 10" id="KW-0472">Membrane</keyword>
<organism evidence="14 15">
    <name type="scientific">Nibricoccus aquaticus</name>
    <dbReference type="NCBI Taxonomy" id="2576891"/>
    <lineage>
        <taxon>Bacteria</taxon>
        <taxon>Pseudomonadati</taxon>
        <taxon>Verrucomicrobiota</taxon>
        <taxon>Opitutia</taxon>
        <taxon>Opitutales</taxon>
        <taxon>Opitutaceae</taxon>
        <taxon>Nibricoccus</taxon>
    </lineage>
</organism>
<dbReference type="GO" id="GO:0005975">
    <property type="term" value="P:carbohydrate metabolic process"/>
    <property type="evidence" value="ECO:0007669"/>
    <property type="project" value="InterPro"/>
</dbReference>
<evidence type="ECO:0000256" key="6">
    <source>
        <dbReference type="ARBA" id="ARBA00022984"/>
    </source>
</evidence>
<dbReference type="PANTHER" id="PTHR21015">
    <property type="entry name" value="UDP-N-ACETYLGLUCOSAMINE--N-ACETYLMURAMYL-(PENTAPEPTIDE) PYROPHOSPHORYL-UNDECAPRENOL N-ACETYLGLUCOSAMINE TRANSFERASE 1"/>
    <property type="match status" value="1"/>
</dbReference>
<dbReference type="SUPFAM" id="SSF53756">
    <property type="entry name" value="UDP-Glycosyltransferase/glycogen phosphorylase"/>
    <property type="match status" value="1"/>
</dbReference>
<dbReference type="GO" id="GO:0050511">
    <property type="term" value="F:undecaprenyldiphospho-muramoylpentapeptide beta-N-acetylglucosaminyltransferase activity"/>
    <property type="evidence" value="ECO:0007669"/>
    <property type="project" value="UniProtKB-UniRule"/>
</dbReference>
<evidence type="ECO:0000256" key="3">
    <source>
        <dbReference type="ARBA" id="ARBA00022676"/>
    </source>
</evidence>
<dbReference type="EC" id="2.4.1.227" evidence="10"/>
<evidence type="ECO:0000256" key="4">
    <source>
        <dbReference type="ARBA" id="ARBA00022679"/>
    </source>
</evidence>
<dbReference type="UniPathway" id="UPA00219"/>
<feature type="domain" description="Glycosyltransferase family 28 N-terminal" evidence="12">
    <location>
        <begin position="26"/>
        <end position="162"/>
    </location>
</feature>
<keyword evidence="2 10" id="KW-0132">Cell division</keyword>
<dbReference type="Proteomes" id="UP000217265">
    <property type="component" value="Chromosome"/>
</dbReference>
<dbReference type="HAMAP" id="MF_00033">
    <property type="entry name" value="MurG"/>
    <property type="match status" value="1"/>
</dbReference>
<evidence type="ECO:0000256" key="10">
    <source>
        <dbReference type="HAMAP-Rule" id="MF_00033"/>
    </source>
</evidence>
<name>A0A290Q858_9BACT</name>
<feature type="compositionally biased region" description="Low complexity" evidence="11">
    <location>
        <begin position="384"/>
        <end position="396"/>
    </location>
</feature>
<evidence type="ECO:0000256" key="1">
    <source>
        <dbReference type="ARBA" id="ARBA00022475"/>
    </source>
</evidence>
<feature type="domain" description="Glycosyl transferase family 28 C-terminal" evidence="13">
    <location>
        <begin position="208"/>
        <end position="355"/>
    </location>
</feature>
<comment type="catalytic activity">
    <reaction evidence="10">
        <text>di-trans,octa-cis-undecaprenyl diphospho-N-acetyl-alpha-D-muramoyl-L-alanyl-D-glutamyl-meso-2,6-diaminopimeloyl-D-alanyl-D-alanine + UDP-N-acetyl-alpha-D-glucosamine = di-trans,octa-cis-undecaprenyl diphospho-[N-acetyl-alpha-D-glucosaminyl-(1-&gt;4)]-N-acetyl-alpha-D-muramoyl-L-alanyl-D-glutamyl-meso-2,6-diaminopimeloyl-D-alanyl-D-alanine + UDP + H(+)</text>
        <dbReference type="Rhea" id="RHEA:31227"/>
        <dbReference type="ChEBI" id="CHEBI:15378"/>
        <dbReference type="ChEBI" id="CHEBI:57705"/>
        <dbReference type="ChEBI" id="CHEBI:58223"/>
        <dbReference type="ChEBI" id="CHEBI:61387"/>
        <dbReference type="ChEBI" id="CHEBI:61388"/>
        <dbReference type="EC" id="2.4.1.227"/>
    </reaction>
</comment>
<dbReference type="OrthoDB" id="9808936at2"/>
<dbReference type="KEGG" id="vbh:CMV30_12405"/>
<dbReference type="RefSeq" id="WP_096056325.1">
    <property type="nucleotide sequence ID" value="NZ_CP023344.1"/>
</dbReference>
<evidence type="ECO:0000256" key="11">
    <source>
        <dbReference type="SAM" id="MobiDB-lite"/>
    </source>
</evidence>
<keyword evidence="1 10" id="KW-1003">Cell membrane</keyword>
<dbReference type="EMBL" id="CP023344">
    <property type="protein sequence ID" value="ATC64694.1"/>
    <property type="molecule type" value="Genomic_DNA"/>
</dbReference>
<evidence type="ECO:0000256" key="2">
    <source>
        <dbReference type="ARBA" id="ARBA00022618"/>
    </source>
</evidence>
<sequence length="406" mass="42721">MAALHALTQAPRHAGGDGDVSGKRFLIACGGTGGHLSPGIALAEGLVACGHRVTLLISHKKVDARLVEKYPHFTFLRIPGAPFSWKPVGLARFLWQQLKGLAFGLILVRRERPHAVVGFGGFTTASIILAGFLHRVPVALHEANHVPGRAIRRLSKLARRVYLPPGVALPGLKEGKLLSLGLPVRREIVREAAASARTALDLDPKQPVLVILGGSQGATALNDWARANAAAFAADGVQTYCVTGLGKNQGEVTEYLRRDGGTAKVIFSPFCDRMGTLMSAADLVVSRAGAGTLAELARCGTPSVLIPFPHAADNHQEANARYFMEQGGGITLAQSCMDELAPAVRELIANETELRKFRDALQRLDQANALGVMIADIEQLTGGTSAAPKTASSSAPLHASAGGSTS</sequence>
<keyword evidence="15" id="KW-1185">Reference proteome</keyword>
<dbReference type="GO" id="GO:0051301">
    <property type="term" value="P:cell division"/>
    <property type="evidence" value="ECO:0007669"/>
    <property type="project" value="UniProtKB-KW"/>
</dbReference>
<feature type="binding site" evidence="10">
    <location>
        <position position="215"/>
    </location>
    <ligand>
        <name>UDP-N-acetyl-alpha-D-glucosamine</name>
        <dbReference type="ChEBI" id="CHEBI:57705"/>
    </ligand>
</feature>
<proteinExistence type="inferred from homology"/>
<comment type="caution">
    <text evidence="10">Lacks conserved residue(s) required for the propagation of feature annotation.</text>
</comment>
<keyword evidence="4 10" id="KW-0808">Transferase</keyword>
<keyword evidence="8 10" id="KW-0131">Cell cycle</keyword>
<dbReference type="GO" id="GO:0071555">
    <property type="term" value="P:cell wall organization"/>
    <property type="evidence" value="ECO:0007669"/>
    <property type="project" value="UniProtKB-KW"/>
</dbReference>
<comment type="subcellular location">
    <subcellularLocation>
        <location evidence="10">Cell membrane</location>
        <topology evidence="10">Peripheral membrane protein</topology>
        <orientation evidence="10">Cytoplasmic side</orientation>
    </subcellularLocation>
</comment>
<dbReference type="GO" id="GO:0051991">
    <property type="term" value="F:UDP-N-acetyl-D-glucosamine:N-acetylmuramoyl-L-alanyl-D-glutamyl-meso-2,6-diaminopimelyl-D-alanyl-D-alanine-diphosphoundecaprenol 4-beta-N-acetylglucosaminlytransferase activity"/>
    <property type="evidence" value="ECO:0007669"/>
    <property type="project" value="RHEA"/>
</dbReference>
<feature type="region of interest" description="Disordered" evidence="11">
    <location>
        <begin position="384"/>
        <end position="406"/>
    </location>
</feature>
<keyword evidence="9 10" id="KW-0961">Cell wall biogenesis/degradation</keyword>
<evidence type="ECO:0000256" key="8">
    <source>
        <dbReference type="ARBA" id="ARBA00023306"/>
    </source>
</evidence>
<dbReference type="PANTHER" id="PTHR21015:SF22">
    <property type="entry name" value="GLYCOSYLTRANSFERASE"/>
    <property type="match status" value="1"/>
</dbReference>
<comment type="similarity">
    <text evidence="10">Belongs to the glycosyltransferase 28 family. MurG subfamily.</text>
</comment>
<feature type="binding site" evidence="10">
    <location>
        <position position="316"/>
    </location>
    <ligand>
        <name>UDP-N-acetyl-alpha-D-glucosamine</name>
        <dbReference type="ChEBI" id="CHEBI:57705"/>
    </ligand>
</feature>
<evidence type="ECO:0000313" key="14">
    <source>
        <dbReference type="EMBL" id="ATC64694.1"/>
    </source>
</evidence>
<dbReference type="Pfam" id="PF03033">
    <property type="entry name" value="Glyco_transf_28"/>
    <property type="match status" value="1"/>
</dbReference>
<evidence type="ECO:0000259" key="13">
    <source>
        <dbReference type="Pfam" id="PF04101"/>
    </source>
</evidence>
<keyword evidence="3 10" id="KW-0328">Glycosyltransferase</keyword>
<feature type="binding site" evidence="10">
    <location>
        <position position="144"/>
    </location>
    <ligand>
        <name>UDP-N-acetyl-alpha-D-glucosamine</name>
        <dbReference type="ChEBI" id="CHEBI:57705"/>
    </ligand>
</feature>
<evidence type="ECO:0000256" key="9">
    <source>
        <dbReference type="ARBA" id="ARBA00023316"/>
    </source>
</evidence>
<comment type="function">
    <text evidence="10">Cell wall formation. Catalyzes the transfer of a GlcNAc subunit on undecaprenyl-pyrophosphoryl-MurNAc-pentapeptide (lipid intermediate I) to form undecaprenyl-pyrophosphoryl-MurNAc-(pentapeptide)GlcNAc (lipid intermediate II).</text>
</comment>
<dbReference type="InterPro" id="IPR004276">
    <property type="entry name" value="GlycoTrans_28_N"/>
</dbReference>
<dbReference type="GO" id="GO:0009252">
    <property type="term" value="P:peptidoglycan biosynthetic process"/>
    <property type="evidence" value="ECO:0007669"/>
    <property type="project" value="UniProtKB-UniRule"/>
</dbReference>
<dbReference type="InterPro" id="IPR006009">
    <property type="entry name" value="GlcNAc_MurG"/>
</dbReference>
<evidence type="ECO:0000259" key="12">
    <source>
        <dbReference type="Pfam" id="PF03033"/>
    </source>
</evidence>
<dbReference type="InterPro" id="IPR007235">
    <property type="entry name" value="Glyco_trans_28_C"/>
</dbReference>
<evidence type="ECO:0000256" key="7">
    <source>
        <dbReference type="ARBA" id="ARBA00023136"/>
    </source>
</evidence>
<gene>
    <name evidence="10" type="primary">murG</name>
    <name evidence="14" type="ORF">CMV30_12405</name>
</gene>
<keyword evidence="5 10" id="KW-0133">Cell shape</keyword>
<keyword evidence="6 10" id="KW-0573">Peptidoglycan synthesis</keyword>